<evidence type="ECO:0000313" key="3">
    <source>
        <dbReference type="EMBL" id="ACZ39837.1"/>
    </source>
</evidence>
<evidence type="ECO:0000256" key="1">
    <source>
        <dbReference type="ARBA" id="ARBA00022801"/>
    </source>
</evidence>
<dbReference type="InterPro" id="IPR003736">
    <property type="entry name" value="PAAI_dom"/>
</dbReference>
<dbReference type="AlphaFoldDB" id="D1C7W6"/>
<dbReference type="Pfam" id="PF03061">
    <property type="entry name" value="4HBT"/>
    <property type="match status" value="1"/>
</dbReference>
<accession>D1C7W6</accession>
<dbReference type="InParanoid" id="D1C7W6"/>
<gene>
    <name evidence="3" type="ordered locus">Sthe_2421</name>
</gene>
<dbReference type="PANTHER" id="PTHR43240">
    <property type="entry name" value="1,4-DIHYDROXY-2-NAPHTHOYL-COA THIOESTERASE 1"/>
    <property type="match status" value="1"/>
</dbReference>
<dbReference type="Proteomes" id="UP000002027">
    <property type="component" value="Chromosome 1"/>
</dbReference>
<feature type="domain" description="Thioesterase" evidence="2">
    <location>
        <begin position="50"/>
        <end position="122"/>
    </location>
</feature>
<reference evidence="4" key="1">
    <citation type="submission" date="2009-11" db="EMBL/GenBank/DDBJ databases">
        <title>The complete chromosome 1 of Sphaerobacter thermophilus DSM 20745.</title>
        <authorList>
            <person name="Lucas S."/>
            <person name="Copeland A."/>
            <person name="Lapidus A."/>
            <person name="Glavina del Rio T."/>
            <person name="Dalin E."/>
            <person name="Tice H."/>
            <person name="Bruce D."/>
            <person name="Goodwin L."/>
            <person name="Pitluck S."/>
            <person name="Kyrpides N."/>
            <person name="Mavromatis K."/>
            <person name="Ivanova N."/>
            <person name="Mikhailova N."/>
            <person name="LaButti K.M."/>
            <person name="Clum A."/>
            <person name="Sun H.I."/>
            <person name="Brettin T."/>
            <person name="Detter J.C."/>
            <person name="Han C."/>
            <person name="Larimer F."/>
            <person name="Land M."/>
            <person name="Hauser L."/>
            <person name="Markowitz V."/>
            <person name="Cheng J.F."/>
            <person name="Hugenholtz P."/>
            <person name="Woyke T."/>
            <person name="Wu D."/>
            <person name="Steenblock K."/>
            <person name="Schneider S."/>
            <person name="Pukall R."/>
            <person name="Goeker M."/>
            <person name="Klenk H.P."/>
            <person name="Eisen J.A."/>
        </authorList>
    </citation>
    <scope>NUCLEOTIDE SEQUENCE [LARGE SCALE GENOMIC DNA]</scope>
    <source>
        <strain evidence="4">ATCC 49802 / DSM 20745 / S 6022</strain>
    </source>
</reference>
<dbReference type="RefSeq" id="WP_012872878.1">
    <property type="nucleotide sequence ID" value="NC_013523.1"/>
</dbReference>
<keyword evidence="4" id="KW-1185">Reference proteome</keyword>
<dbReference type="PANTHER" id="PTHR43240:SF8">
    <property type="entry name" value="PHENYLACETIC ACID DEGRADATION-RELATED PROTEIN"/>
    <property type="match status" value="1"/>
</dbReference>
<dbReference type="InterPro" id="IPR006683">
    <property type="entry name" value="Thioestr_dom"/>
</dbReference>
<dbReference type="FunCoup" id="D1C7W6">
    <property type="interactions" value="27"/>
</dbReference>
<evidence type="ECO:0000313" key="4">
    <source>
        <dbReference type="Proteomes" id="UP000002027"/>
    </source>
</evidence>
<proteinExistence type="predicted"/>
<dbReference type="KEGG" id="sti:Sthe_2421"/>
<protein>
    <submittedName>
        <fullName evidence="3">Thioesterase superfamily protein</fullName>
    </submittedName>
</protein>
<dbReference type="Gene3D" id="3.10.129.10">
    <property type="entry name" value="Hotdog Thioesterase"/>
    <property type="match status" value="1"/>
</dbReference>
<dbReference type="STRING" id="479434.Sthe_2421"/>
<sequence length="143" mass="15375">MGQGNRITLEQVEKRKAGTLLDLIGITYHEVGEGRVRTSLTVRRELLAPNGYLHAASVVALADSSCGVGCLASLPEGAENFTTIELKTNFISTVTEGEITCEATLVHGGRTTQVWDARVTDAASGKLLALFRCTQLILYPRKA</sequence>
<evidence type="ECO:0000259" key="2">
    <source>
        <dbReference type="Pfam" id="PF03061"/>
    </source>
</evidence>
<name>D1C7W6_SPHTD</name>
<dbReference type="EMBL" id="CP001823">
    <property type="protein sequence ID" value="ACZ39837.1"/>
    <property type="molecule type" value="Genomic_DNA"/>
</dbReference>
<dbReference type="eggNOG" id="COG2050">
    <property type="taxonomic scope" value="Bacteria"/>
</dbReference>
<organism evidence="3 4">
    <name type="scientific">Sphaerobacter thermophilus (strain ATCC 49802 / DSM 20745 / KCCM 41009 / NCIMB 13125 / S 6022)</name>
    <dbReference type="NCBI Taxonomy" id="479434"/>
    <lineage>
        <taxon>Bacteria</taxon>
        <taxon>Pseudomonadati</taxon>
        <taxon>Thermomicrobiota</taxon>
        <taxon>Thermomicrobia</taxon>
        <taxon>Sphaerobacterales</taxon>
        <taxon>Sphaerobacterineae</taxon>
        <taxon>Sphaerobacteraceae</taxon>
        <taxon>Sphaerobacter</taxon>
    </lineage>
</organism>
<dbReference type="NCBIfam" id="TIGR00369">
    <property type="entry name" value="unchar_dom_1"/>
    <property type="match status" value="1"/>
</dbReference>
<reference evidence="3 4" key="2">
    <citation type="journal article" date="2010" name="Stand. Genomic Sci.">
        <title>Complete genome sequence of Desulfohalobium retbaense type strain (HR(100)).</title>
        <authorList>
            <person name="Spring S."/>
            <person name="Nolan M."/>
            <person name="Lapidus A."/>
            <person name="Glavina Del Rio T."/>
            <person name="Copeland A."/>
            <person name="Tice H."/>
            <person name="Cheng J.F."/>
            <person name="Lucas S."/>
            <person name="Land M."/>
            <person name="Chen F."/>
            <person name="Bruce D."/>
            <person name="Goodwin L."/>
            <person name="Pitluck S."/>
            <person name="Ivanova N."/>
            <person name="Mavromatis K."/>
            <person name="Mikhailova N."/>
            <person name="Pati A."/>
            <person name="Chen A."/>
            <person name="Palaniappan K."/>
            <person name="Hauser L."/>
            <person name="Chang Y.J."/>
            <person name="Jeffries C.D."/>
            <person name="Munk C."/>
            <person name="Kiss H."/>
            <person name="Chain P."/>
            <person name="Han C."/>
            <person name="Brettin T."/>
            <person name="Detter J.C."/>
            <person name="Schuler E."/>
            <person name="Goker M."/>
            <person name="Rohde M."/>
            <person name="Bristow J."/>
            <person name="Eisen J.A."/>
            <person name="Markowitz V."/>
            <person name="Hugenholtz P."/>
            <person name="Kyrpides N.C."/>
            <person name="Klenk H.P."/>
        </authorList>
    </citation>
    <scope>NUCLEOTIDE SEQUENCE [LARGE SCALE GENOMIC DNA]</scope>
    <source>
        <strain evidence="4">ATCC 49802 / DSM 20745 / S 6022</strain>
    </source>
</reference>
<dbReference type="SUPFAM" id="SSF54637">
    <property type="entry name" value="Thioesterase/thiol ester dehydrase-isomerase"/>
    <property type="match status" value="1"/>
</dbReference>
<dbReference type="GO" id="GO:0061522">
    <property type="term" value="F:1,4-dihydroxy-2-naphthoyl-CoA thioesterase activity"/>
    <property type="evidence" value="ECO:0007669"/>
    <property type="project" value="TreeGrafter"/>
</dbReference>
<dbReference type="OrthoDB" id="9798208at2"/>
<dbReference type="HOGENOM" id="CLU_089876_13_4_0"/>
<dbReference type="GO" id="GO:0005829">
    <property type="term" value="C:cytosol"/>
    <property type="evidence" value="ECO:0007669"/>
    <property type="project" value="TreeGrafter"/>
</dbReference>
<dbReference type="CDD" id="cd03443">
    <property type="entry name" value="PaaI_thioesterase"/>
    <property type="match status" value="1"/>
</dbReference>
<keyword evidence="1" id="KW-0378">Hydrolase</keyword>
<dbReference type="InterPro" id="IPR029069">
    <property type="entry name" value="HotDog_dom_sf"/>
</dbReference>